<sequence length="135" mass="15768">MTEQEAREQFSAYLENELDPEAAERFQRFLASNPGCAAELIDFEHTLSLMHRLPAHEPALDLWTEFAPRMAGVRAEMKMGARQRWRFRWFNFLSSLSAGLILYTHALAERTHVRLERYLLQDPFHLYEGRGGDGR</sequence>
<accession>A0A402CQN4</accession>
<dbReference type="Proteomes" id="UP000287394">
    <property type="component" value="Chromosome"/>
</dbReference>
<dbReference type="OrthoDB" id="129419at2"/>
<evidence type="ECO:0000313" key="1">
    <source>
        <dbReference type="EMBL" id="BDI32644.1"/>
    </source>
</evidence>
<dbReference type="RefSeq" id="WP_119319648.1">
    <property type="nucleotide sequence ID" value="NZ_AP025739.1"/>
</dbReference>
<dbReference type="Gene3D" id="1.10.10.1320">
    <property type="entry name" value="Anti-sigma factor, zinc-finger domain"/>
    <property type="match status" value="1"/>
</dbReference>
<reference evidence="1 2" key="1">
    <citation type="journal article" date="2019" name="Int. J. Syst. Evol. Microbiol.">
        <title>Capsulimonas corticalis gen. nov., sp. nov., an aerobic capsulated bacterium, of a novel bacterial order, Capsulimonadales ord. nov., of the class Armatimonadia of the phylum Armatimonadetes.</title>
        <authorList>
            <person name="Li J."/>
            <person name="Kudo C."/>
            <person name="Tonouchi A."/>
        </authorList>
    </citation>
    <scope>NUCLEOTIDE SEQUENCE [LARGE SCALE GENOMIC DNA]</scope>
    <source>
        <strain evidence="1 2">AX-7</strain>
    </source>
</reference>
<dbReference type="InterPro" id="IPR041916">
    <property type="entry name" value="Anti_sigma_zinc_sf"/>
</dbReference>
<dbReference type="EMBL" id="AP025739">
    <property type="protein sequence ID" value="BDI32644.1"/>
    <property type="molecule type" value="Genomic_DNA"/>
</dbReference>
<name>A0A402CQN4_9BACT</name>
<proteinExistence type="predicted"/>
<keyword evidence="2" id="KW-1185">Reference proteome</keyword>
<dbReference type="KEGG" id="ccot:CCAX7_46950"/>
<organism evidence="1 2">
    <name type="scientific">Capsulimonas corticalis</name>
    <dbReference type="NCBI Taxonomy" id="2219043"/>
    <lineage>
        <taxon>Bacteria</taxon>
        <taxon>Bacillati</taxon>
        <taxon>Armatimonadota</taxon>
        <taxon>Armatimonadia</taxon>
        <taxon>Capsulimonadales</taxon>
        <taxon>Capsulimonadaceae</taxon>
        <taxon>Capsulimonas</taxon>
    </lineage>
</organism>
<protein>
    <submittedName>
        <fullName evidence="1">Uncharacterized protein</fullName>
    </submittedName>
</protein>
<gene>
    <name evidence="1" type="ORF">CCAX7_46950</name>
</gene>
<dbReference type="AlphaFoldDB" id="A0A402CQN4"/>
<evidence type="ECO:0000313" key="2">
    <source>
        <dbReference type="Proteomes" id="UP000287394"/>
    </source>
</evidence>